<keyword evidence="2 6" id="KW-0288">FMN</keyword>
<dbReference type="AlphaFoldDB" id="A0A0K6IHZ8"/>
<name>A0A0K6IHZ8_9GAMM</name>
<comment type="similarity">
    <text evidence="6">Belongs to the azoreductase type 1 family.</text>
</comment>
<dbReference type="Pfam" id="PF02525">
    <property type="entry name" value="Flavodoxin_2"/>
    <property type="match status" value="1"/>
</dbReference>
<dbReference type="InterPro" id="IPR029039">
    <property type="entry name" value="Flavoprotein-like_sf"/>
</dbReference>
<dbReference type="HAMAP" id="MF_01216">
    <property type="entry name" value="Azoreductase_type1"/>
    <property type="match status" value="1"/>
</dbReference>
<dbReference type="EMBL" id="CYHG01000002">
    <property type="protein sequence ID" value="CUB02730.1"/>
    <property type="molecule type" value="Genomic_DNA"/>
</dbReference>
<keyword evidence="1 6" id="KW-0285">Flavoprotein</keyword>
<feature type="domain" description="Flavodoxin-like fold" evidence="7">
    <location>
        <begin position="3"/>
        <end position="195"/>
    </location>
</feature>
<comment type="caution">
    <text evidence="6">Lacks conserved residue(s) required for the propagation of feature annotation.</text>
</comment>
<dbReference type="PANTHER" id="PTHR43741">
    <property type="entry name" value="FMN-DEPENDENT NADH-AZOREDUCTASE 1"/>
    <property type="match status" value="1"/>
</dbReference>
<comment type="catalytic activity">
    <reaction evidence="5">
        <text>N,N-dimethyl-1,4-phenylenediamine + anthranilate + 2 NAD(+) = 2-(4-dimethylaminophenyl)diazenylbenzoate + 2 NADH + 2 H(+)</text>
        <dbReference type="Rhea" id="RHEA:55872"/>
        <dbReference type="ChEBI" id="CHEBI:15378"/>
        <dbReference type="ChEBI" id="CHEBI:15783"/>
        <dbReference type="ChEBI" id="CHEBI:16567"/>
        <dbReference type="ChEBI" id="CHEBI:57540"/>
        <dbReference type="ChEBI" id="CHEBI:57945"/>
        <dbReference type="ChEBI" id="CHEBI:71579"/>
        <dbReference type="EC" id="1.7.1.17"/>
    </reaction>
    <physiologicalReaction direction="right-to-left" evidence="5">
        <dbReference type="Rhea" id="RHEA:55874"/>
    </physiologicalReaction>
</comment>
<dbReference type="RefSeq" id="WP_055461703.1">
    <property type="nucleotide sequence ID" value="NZ_CYHG01000002.1"/>
</dbReference>
<evidence type="ECO:0000256" key="4">
    <source>
        <dbReference type="ARBA" id="ARBA00023027"/>
    </source>
</evidence>
<keyword evidence="3 6" id="KW-0560">Oxidoreductase</keyword>
<sequence length="197" mass="21335">MATLLRIDSSASGDNSKSRQLADAFVAQWLAKNPEGQVVVRDVNANPLPHFTSETLGALFTPEEERTAEQKAIVAIGDELIDELEAADVVAVSAPIYNFSIPSTLKSYFDYVARAGRTFKYTEQGPVGLVNKDAYMFSASGSFLENTPYDHQLPYVKTFLNFIGLNVKDAFVAGGQALGEDGEKAFSSAKDRIAEAV</sequence>
<evidence type="ECO:0000256" key="3">
    <source>
        <dbReference type="ARBA" id="ARBA00023002"/>
    </source>
</evidence>
<dbReference type="InterPro" id="IPR050104">
    <property type="entry name" value="FMN-dep_NADH:Q_OxRdtase_AzoR1"/>
</dbReference>
<comment type="function">
    <text evidence="6">Also exhibits azoreductase activity. Catalyzes the reductive cleavage of the azo bond in aromatic azo compounds to the corresponding amines.</text>
</comment>
<dbReference type="PANTHER" id="PTHR43741:SF2">
    <property type="entry name" value="FMN-DEPENDENT NADH:QUINONE OXIDOREDUCTASE"/>
    <property type="match status" value="1"/>
</dbReference>
<evidence type="ECO:0000256" key="6">
    <source>
        <dbReference type="HAMAP-Rule" id="MF_01216"/>
    </source>
</evidence>
<dbReference type="GO" id="GO:0009055">
    <property type="term" value="F:electron transfer activity"/>
    <property type="evidence" value="ECO:0007669"/>
    <property type="project" value="UniProtKB-UniRule"/>
</dbReference>
<evidence type="ECO:0000313" key="8">
    <source>
        <dbReference type="EMBL" id="CUB02730.1"/>
    </source>
</evidence>
<accession>A0A0K6IHZ8</accession>
<dbReference type="EC" id="1.6.5.-" evidence="6"/>
<evidence type="ECO:0000256" key="2">
    <source>
        <dbReference type="ARBA" id="ARBA00022643"/>
    </source>
</evidence>
<proteinExistence type="inferred from homology"/>
<evidence type="ECO:0000256" key="5">
    <source>
        <dbReference type="ARBA" id="ARBA00048542"/>
    </source>
</evidence>
<dbReference type="GO" id="GO:0016655">
    <property type="term" value="F:oxidoreductase activity, acting on NAD(P)H, quinone or similar compound as acceptor"/>
    <property type="evidence" value="ECO:0007669"/>
    <property type="project" value="InterPro"/>
</dbReference>
<comment type="catalytic activity">
    <reaction evidence="6">
        <text>2 a quinone + NADH + H(+) = 2 a 1,4-benzosemiquinone + NAD(+)</text>
        <dbReference type="Rhea" id="RHEA:65952"/>
        <dbReference type="ChEBI" id="CHEBI:15378"/>
        <dbReference type="ChEBI" id="CHEBI:57540"/>
        <dbReference type="ChEBI" id="CHEBI:57945"/>
        <dbReference type="ChEBI" id="CHEBI:132124"/>
        <dbReference type="ChEBI" id="CHEBI:134225"/>
    </reaction>
</comment>
<dbReference type="STRING" id="1137284.GCA_001418205_00572"/>
<dbReference type="OrthoDB" id="9787136at2"/>
<dbReference type="GO" id="GO:0016652">
    <property type="term" value="F:oxidoreductase activity, acting on NAD(P)H as acceptor"/>
    <property type="evidence" value="ECO:0007669"/>
    <property type="project" value="UniProtKB-UniRule"/>
</dbReference>
<feature type="binding site" evidence="6">
    <location>
        <begin position="16"/>
        <end position="18"/>
    </location>
    <ligand>
        <name>FMN</name>
        <dbReference type="ChEBI" id="CHEBI:58210"/>
    </ligand>
</feature>
<feature type="binding site" evidence="6">
    <location>
        <position position="10"/>
    </location>
    <ligand>
        <name>FMN</name>
        <dbReference type="ChEBI" id="CHEBI:58210"/>
    </ligand>
</feature>
<evidence type="ECO:0000256" key="1">
    <source>
        <dbReference type="ARBA" id="ARBA00022630"/>
    </source>
</evidence>
<dbReference type="InterPro" id="IPR023048">
    <property type="entry name" value="NADH:quinone_OxRdtase_FMN_depd"/>
</dbReference>
<comment type="subunit">
    <text evidence="6">Homodimer.</text>
</comment>
<dbReference type="GO" id="GO:0010181">
    <property type="term" value="F:FMN binding"/>
    <property type="evidence" value="ECO:0007669"/>
    <property type="project" value="UniProtKB-UniRule"/>
</dbReference>
<comment type="cofactor">
    <cofactor evidence="6">
        <name>FMN</name>
        <dbReference type="ChEBI" id="CHEBI:58210"/>
    </cofactor>
    <text evidence="6">Binds 1 FMN per subunit.</text>
</comment>
<evidence type="ECO:0000313" key="9">
    <source>
        <dbReference type="Proteomes" id="UP000182769"/>
    </source>
</evidence>
<gene>
    <name evidence="6" type="primary">azoR</name>
    <name evidence="8" type="ORF">Ga0061065_10267</name>
</gene>
<dbReference type="Proteomes" id="UP000182769">
    <property type="component" value="Unassembled WGS sequence"/>
</dbReference>
<keyword evidence="4 6" id="KW-0520">NAD</keyword>
<organism evidence="8 9">
    <name type="scientific">Marinomonas fungiae</name>
    <dbReference type="NCBI Taxonomy" id="1137284"/>
    <lineage>
        <taxon>Bacteria</taxon>
        <taxon>Pseudomonadati</taxon>
        <taxon>Pseudomonadota</taxon>
        <taxon>Gammaproteobacteria</taxon>
        <taxon>Oceanospirillales</taxon>
        <taxon>Oceanospirillaceae</taxon>
        <taxon>Marinomonas</taxon>
    </lineage>
</organism>
<comment type="function">
    <text evidence="6">Quinone reductase that provides resistance to thiol-specific stress caused by electrophilic quinones.</text>
</comment>
<dbReference type="InterPro" id="IPR003680">
    <property type="entry name" value="Flavodoxin_fold"/>
</dbReference>
<reference evidence="9" key="1">
    <citation type="submission" date="2015-08" db="EMBL/GenBank/DDBJ databases">
        <authorList>
            <person name="Varghese N."/>
        </authorList>
    </citation>
    <scope>NUCLEOTIDE SEQUENCE [LARGE SCALE GENOMIC DNA]</scope>
    <source>
        <strain evidence="9">JCM 18476</strain>
    </source>
</reference>
<protein>
    <recommendedName>
        <fullName evidence="6">FMN dependent NADH:quinone oxidoreductase</fullName>
        <ecNumber evidence="6">1.6.5.-</ecNumber>
    </recommendedName>
    <alternativeName>
        <fullName evidence="6">Azo-dye reductase</fullName>
    </alternativeName>
    <alternativeName>
        <fullName evidence="6">FMN-dependent NADH-azo compound oxidoreductase</fullName>
    </alternativeName>
    <alternativeName>
        <fullName evidence="6">FMN-dependent NADH-azoreductase</fullName>
        <ecNumber evidence="6">1.7.1.17</ecNumber>
    </alternativeName>
</protein>
<dbReference type="EC" id="1.7.1.17" evidence="6"/>
<dbReference type="SUPFAM" id="SSF52218">
    <property type="entry name" value="Flavoproteins"/>
    <property type="match status" value="1"/>
</dbReference>
<evidence type="ECO:0000259" key="7">
    <source>
        <dbReference type="Pfam" id="PF02525"/>
    </source>
</evidence>
<keyword evidence="9" id="KW-1185">Reference proteome</keyword>
<dbReference type="Gene3D" id="3.40.50.360">
    <property type="match status" value="1"/>
</dbReference>